<proteinExistence type="predicted"/>
<evidence type="ECO:0000256" key="1">
    <source>
        <dbReference type="SAM" id="MobiDB-lite"/>
    </source>
</evidence>
<dbReference type="AlphaFoldDB" id="A0AAN7DYJ7"/>
<reference evidence="2 3" key="1">
    <citation type="journal article" date="2023" name="G3 (Bethesda)">
        <title>A haplotype-resolved chromosome-scale genome for Quercus rubra L. provides insights into the genetics of adaptive traits for red oak species.</title>
        <authorList>
            <person name="Kapoor B."/>
            <person name="Jenkins J."/>
            <person name="Schmutz J."/>
            <person name="Zhebentyayeva T."/>
            <person name="Kuelheim C."/>
            <person name="Coggeshall M."/>
            <person name="Heim C."/>
            <person name="Lasky J.R."/>
            <person name="Leites L."/>
            <person name="Islam-Faridi N."/>
            <person name="Romero-Severson J."/>
            <person name="DeLeo V.L."/>
            <person name="Lucas S.M."/>
            <person name="Lazic D."/>
            <person name="Gailing O."/>
            <person name="Carlson J."/>
            <person name="Staton M."/>
        </authorList>
    </citation>
    <scope>NUCLEOTIDE SEQUENCE [LARGE SCALE GENOMIC DNA]</scope>
    <source>
        <strain evidence="2">Pseudo-F2</strain>
    </source>
</reference>
<evidence type="ECO:0000313" key="2">
    <source>
        <dbReference type="EMBL" id="KAK4557736.1"/>
    </source>
</evidence>
<feature type="compositionally biased region" description="Basic residues" evidence="1">
    <location>
        <begin position="55"/>
        <end position="71"/>
    </location>
</feature>
<keyword evidence="3" id="KW-1185">Reference proteome</keyword>
<dbReference type="EMBL" id="JAXUIC010000012">
    <property type="protein sequence ID" value="KAK4557736.1"/>
    <property type="molecule type" value="Genomic_DNA"/>
</dbReference>
<comment type="caution">
    <text evidence="2">The sequence shown here is derived from an EMBL/GenBank/DDBJ whole genome shotgun (WGS) entry which is preliminary data.</text>
</comment>
<evidence type="ECO:0000313" key="3">
    <source>
        <dbReference type="Proteomes" id="UP001324115"/>
    </source>
</evidence>
<organism evidence="2 3">
    <name type="scientific">Quercus rubra</name>
    <name type="common">Northern red oak</name>
    <name type="synonym">Quercus borealis</name>
    <dbReference type="NCBI Taxonomy" id="3512"/>
    <lineage>
        <taxon>Eukaryota</taxon>
        <taxon>Viridiplantae</taxon>
        <taxon>Streptophyta</taxon>
        <taxon>Embryophyta</taxon>
        <taxon>Tracheophyta</taxon>
        <taxon>Spermatophyta</taxon>
        <taxon>Magnoliopsida</taxon>
        <taxon>eudicotyledons</taxon>
        <taxon>Gunneridae</taxon>
        <taxon>Pentapetalae</taxon>
        <taxon>rosids</taxon>
        <taxon>fabids</taxon>
        <taxon>Fagales</taxon>
        <taxon>Fagaceae</taxon>
        <taxon>Quercus</taxon>
    </lineage>
</organism>
<accession>A0AAN7DYJ7</accession>
<gene>
    <name evidence="2" type="ORF">RGQ29_007485</name>
</gene>
<sequence>MARASKLNTSHQHHCHGQNSMVQQIAATTSHRCVCCVHVMILLVFTLHKHYIKHNTHTSSHRKPKAPKFQRKNIATPKPKIQPFERPKLKTKILSFLHPQNPNQNPFFFQIIKPQKETKSPNPQTGKQ</sequence>
<name>A0AAN7DYJ7_QUERU</name>
<dbReference type="Proteomes" id="UP001324115">
    <property type="component" value="Unassembled WGS sequence"/>
</dbReference>
<protein>
    <submittedName>
        <fullName evidence="2">Uncharacterized protein</fullName>
    </submittedName>
</protein>
<feature type="region of interest" description="Disordered" evidence="1">
    <location>
        <begin position="55"/>
        <end position="85"/>
    </location>
</feature>